<keyword evidence="3" id="KW-1185">Reference proteome</keyword>
<evidence type="ECO:0000313" key="2">
    <source>
        <dbReference type="EMBL" id="KYM98859.1"/>
    </source>
</evidence>
<accession>A0A151IDS4</accession>
<evidence type="ECO:0000256" key="1">
    <source>
        <dbReference type="SAM" id="MobiDB-lite"/>
    </source>
</evidence>
<feature type="region of interest" description="Disordered" evidence="1">
    <location>
        <begin position="17"/>
        <end position="52"/>
    </location>
</feature>
<name>A0A151IDS4_9HYME</name>
<evidence type="ECO:0000313" key="3">
    <source>
        <dbReference type="Proteomes" id="UP000078542"/>
    </source>
</evidence>
<dbReference type="AlphaFoldDB" id="A0A151IDS4"/>
<proteinExistence type="predicted"/>
<gene>
    <name evidence="2" type="ORF">ALC62_10415</name>
</gene>
<sequence length="285" mass="32988">MRGDTWEERHRDAAEFRKRYTEKQSLGPFSSTYAKPRSPNMNSRSKSRHSTSVALSRIGPSFLNREARSLLIYDLAILWISSRESESRWYGGCVPVVGETYNAPVFPTLDRRGDPSNHQPWVSSSILLIVSLTESKENRYFCAFQDFHGIAIHDDQYEVFSRHPGAPGRHARFVRTTIGVSNCENRIYALASITLNIVANMFRKFEDDTHMRIDRPGLLRRTVNVGGGLSTRKYNRRSCTVDQARCEYYCPRDSLTQGFKTRSLRRHIYEQHDKCLLLIRFNKNV</sequence>
<dbReference type="EMBL" id="KQ977906">
    <property type="protein sequence ID" value="KYM98859.1"/>
    <property type="molecule type" value="Genomic_DNA"/>
</dbReference>
<feature type="compositionally biased region" description="Polar residues" evidence="1">
    <location>
        <begin position="23"/>
        <end position="52"/>
    </location>
</feature>
<reference evidence="2 3" key="1">
    <citation type="submission" date="2016-03" db="EMBL/GenBank/DDBJ databases">
        <title>Cyphomyrmex costatus WGS genome.</title>
        <authorList>
            <person name="Nygaard S."/>
            <person name="Hu H."/>
            <person name="Boomsma J."/>
            <person name="Zhang G."/>
        </authorList>
    </citation>
    <scope>NUCLEOTIDE SEQUENCE [LARGE SCALE GENOMIC DNA]</scope>
    <source>
        <strain evidence="2">MS0001</strain>
        <tissue evidence="2">Whole body</tissue>
    </source>
</reference>
<organism evidence="2 3">
    <name type="scientific">Cyphomyrmex costatus</name>
    <dbReference type="NCBI Taxonomy" id="456900"/>
    <lineage>
        <taxon>Eukaryota</taxon>
        <taxon>Metazoa</taxon>
        <taxon>Ecdysozoa</taxon>
        <taxon>Arthropoda</taxon>
        <taxon>Hexapoda</taxon>
        <taxon>Insecta</taxon>
        <taxon>Pterygota</taxon>
        <taxon>Neoptera</taxon>
        <taxon>Endopterygota</taxon>
        <taxon>Hymenoptera</taxon>
        <taxon>Apocrita</taxon>
        <taxon>Aculeata</taxon>
        <taxon>Formicoidea</taxon>
        <taxon>Formicidae</taxon>
        <taxon>Myrmicinae</taxon>
        <taxon>Cyphomyrmex</taxon>
    </lineage>
</organism>
<protein>
    <submittedName>
        <fullName evidence="2">Uncharacterized protein</fullName>
    </submittedName>
</protein>
<dbReference type="Proteomes" id="UP000078542">
    <property type="component" value="Unassembled WGS sequence"/>
</dbReference>